<reference evidence="5" key="1">
    <citation type="submission" date="2017-01" db="EMBL/GenBank/DDBJ databases">
        <authorList>
            <person name="Varghese N."/>
            <person name="Submissions S."/>
        </authorList>
    </citation>
    <scope>NUCLEOTIDE SEQUENCE [LARGE SCALE GENOMIC DNA]</scope>
    <source>
        <strain evidence="5">LP100</strain>
    </source>
</reference>
<evidence type="ECO:0000313" key="5">
    <source>
        <dbReference type="Proteomes" id="UP000187181"/>
    </source>
</evidence>
<feature type="signal peptide" evidence="2">
    <location>
        <begin position="1"/>
        <end position="31"/>
    </location>
</feature>
<dbReference type="InterPro" id="IPR000566">
    <property type="entry name" value="Lipocln_cytosolic_FA-bd_dom"/>
</dbReference>
<proteinExistence type="inferred from homology"/>
<dbReference type="InterPro" id="IPR047202">
    <property type="entry name" value="Lipocalin_Blc-like_dom"/>
</dbReference>
<dbReference type="OrthoDB" id="594739at2"/>
<dbReference type="InterPro" id="IPR022271">
    <property type="entry name" value="Lipocalin_ApoD"/>
</dbReference>
<dbReference type="RefSeq" id="WP_076669014.1">
    <property type="nucleotide sequence ID" value="NZ_FTPP01000002.1"/>
</dbReference>
<dbReference type="PROSITE" id="PS51257">
    <property type="entry name" value="PROKAR_LIPOPROTEIN"/>
    <property type="match status" value="1"/>
</dbReference>
<dbReference type="STRING" id="1317125.SAMN05444128_2323"/>
<sequence length="182" mass="20517">MALDKNKKLILTAGAVLLGAAIISSCSTTNAPLETVPNVDLERYMGKWYEIASIPQRFTRGCRCTTAEYKFNAEKGYVEVYNSCLKKGKVSDAVAKGFPVEGSNNSKLKVQFFWPFKGDYWILELDPDYRYVMVGAPDRESLWFLSRTPTMDEATYARLEQLANAKGFPVEQLQKTDQQCAE</sequence>
<organism evidence="4 5">
    <name type="scientific">Pontibacter indicus</name>
    <dbReference type="NCBI Taxonomy" id="1317125"/>
    <lineage>
        <taxon>Bacteria</taxon>
        <taxon>Pseudomonadati</taxon>
        <taxon>Bacteroidota</taxon>
        <taxon>Cytophagia</taxon>
        <taxon>Cytophagales</taxon>
        <taxon>Hymenobacteraceae</taxon>
        <taxon>Pontibacter</taxon>
    </lineage>
</organism>
<keyword evidence="2" id="KW-0732">Signal</keyword>
<keyword evidence="4" id="KW-0449">Lipoprotein</keyword>
<dbReference type="InterPro" id="IPR022272">
    <property type="entry name" value="Lipocalin_CS"/>
</dbReference>
<dbReference type="PANTHER" id="PTHR10612:SF34">
    <property type="entry name" value="APOLIPOPROTEIN D"/>
    <property type="match status" value="1"/>
</dbReference>
<feature type="chain" id="PRO_5013434071" evidence="2">
    <location>
        <begin position="32"/>
        <end position="182"/>
    </location>
</feature>
<dbReference type="Pfam" id="PF08212">
    <property type="entry name" value="Lipocalin_2"/>
    <property type="match status" value="1"/>
</dbReference>
<keyword evidence="5" id="KW-1185">Reference proteome</keyword>
<dbReference type="SUPFAM" id="SSF50814">
    <property type="entry name" value="Lipocalins"/>
    <property type="match status" value="1"/>
</dbReference>
<dbReference type="PROSITE" id="PS00213">
    <property type="entry name" value="LIPOCALIN"/>
    <property type="match status" value="1"/>
</dbReference>
<evidence type="ECO:0000259" key="3">
    <source>
        <dbReference type="Pfam" id="PF08212"/>
    </source>
</evidence>
<dbReference type="PANTHER" id="PTHR10612">
    <property type="entry name" value="APOLIPOPROTEIN D"/>
    <property type="match status" value="1"/>
</dbReference>
<dbReference type="InterPro" id="IPR012674">
    <property type="entry name" value="Calycin"/>
</dbReference>
<accession>A0A1R3XJW4</accession>
<dbReference type="AlphaFoldDB" id="A0A1R3XJW4"/>
<dbReference type="GO" id="GO:0006950">
    <property type="term" value="P:response to stress"/>
    <property type="evidence" value="ECO:0007669"/>
    <property type="project" value="UniProtKB-ARBA"/>
</dbReference>
<name>A0A1R3XJW4_9BACT</name>
<dbReference type="EMBL" id="FTPP01000002">
    <property type="protein sequence ID" value="SIT90564.1"/>
    <property type="molecule type" value="Genomic_DNA"/>
</dbReference>
<evidence type="ECO:0000313" key="4">
    <source>
        <dbReference type="EMBL" id="SIT90564.1"/>
    </source>
</evidence>
<dbReference type="Proteomes" id="UP000187181">
    <property type="component" value="Unassembled WGS sequence"/>
</dbReference>
<dbReference type="Gene3D" id="2.40.128.20">
    <property type="match status" value="1"/>
</dbReference>
<comment type="similarity">
    <text evidence="1 2">Belongs to the calycin superfamily. Lipocalin family.</text>
</comment>
<protein>
    <submittedName>
        <fullName evidence="4">Apolipoprotein D and lipocalin family protein</fullName>
    </submittedName>
</protein>
<evidence type="ECO:0000256" key="1">
    <source>
        <dbReference type="ARBA" id="ARBA00006889"/>
    </source>
</evidence>
<dbReference type="InterPro" id="IPR002446">
    <property type="entry name" value="Lipocalin_bac"/>
</dbReference>
<gene>
    <name evidence="4" type="ORF">SAMN05444128_2323</name>
</gene>
<dbReference type="PRINTS" id="PR01171">
    <property type="entry name" value="BCTLIPOCALIN"/>
</dbReference>
<evidence type="ECO:0000256" key="2">
    <source>
        <dbReference type="PIRNR" id="PIRNR036893"/>
    </source>
</evidence>
<feature type="domain" description="Lipocalin/cytosolic fatty-acid binding" evidence="3">
    <location>
        <begin position="39"/>
        <end position="178"/>
    </location>
</feature>
<dbReference type="PIRSF" id="PIRSF036893">
    <property type="entry name" value="Lipocalin_ApoD"/>
    <property type="match status" value="1"/>
</dbReference>
<dbReference type="CDD" id="cd19438">
    <property type="entry name" value="lipocalin_Blc-like"/>
    <property type="match status" value="1"/>
</dbReference>